<dbReference type="Proteomes" id="UP000053424">
    <property type="component" value="Unassembled WGS sequence"/>
</dbReference>
<gene>
    <name evidence="1" type="ORF">M413DRAFT_449089</name>
</gene>
<keyword evidence="2" id="KW-1185">Reference proteome</keyword>
<dbReference type="EMBL" id="KN831804">
    <property type="protein sequence ID" value="KIM36543.1"/>
    <property type="molecule type" value="Genomic_DNA"/>
</dbReference>
<name>A0A0C2XF23_HEBCY</name>
<dbReference type="HOGENOM" id="CLU_3068918_0_0_1"/>
<evidence type="ECO:0000313" key="2">
    <source>
        <dbReference type="Proteomes" id="UP000053424"/>
    </source>
</evidence>
<reference evidence="2" key="2">
    <citation type="submission" date="2015-01" db="EMBL/GenBank/DDBJ databases">
        <title>Evolutionary Origins and Diversification of the Mycorrhizal Mutualists.</title>
        <authorList>
            <consortium name="DOE Joint Genome Institute"/>
            <consortium name="Mycorrhizal Genomics Consortium"/>
            <person name="Kohler A."/>
            <person name="Kuo A."/>
            <person name="Nagy L.G."/>
            <person name="Floudas D."/>
            <person name="Copeland A."/>
            <person name="Barry K.W."/>
            <person name="Cichocki N."/>
            <person name="Veneault-Fourrey C."/>
            <person name="LaButti K."/>
            <person name="Lindquist E.A."/>
            <person name="Lipzen A."/>
            <person name="Lundell T."/>
            <person name="Morin E."/>
            <person name="Murat C."/>
            <person name="Riley R."/>
            <person name="Ohm R."/>
            <person name="Sun H."/>
            <person name="Tunlid A."/>
            <person name="Henrissat B."/>
            <person name="Grigoriev I.V."/>
            <person name="Hibbett D.S."/>
            <person name="Martin F."/>
        </authorList>
    </citation>
    <scope>NUCLEOTIDE SEQUENCE [LARGE SCALE GENOMIC DNA]</scope>
    <source>
        <strain evidence="2">h7</strain>
    </source>
</reference>
<evidence type="ECO:0000313" key="1">
    <source>
        <dbReference type="EMBL" id="KIM36543.1"/>
    </source>
</evidence>
<dbReference type="AlphaFoldDB" id="A0A0C2XF23"/>
<reference evidence="1 2" key="1">
    <citation type="submission" date="2014-04" db="EMBL/GenBank/DDBJ databases">
        <authorList>
            <consortium name="DOE Joint Genome Institute"/>
            <person name="Kuo A."/>
            <person name="Gay G."/>
            <person name="Dore J."/>
            <person name="Kohler A."/>
            <person name="Nagy L.G."/>
            <person name="Floudas D."/>
            <person name="Copeland A."/>
            <person name="Barry K.W."/>
            <person name="Cichocki N."/>
            <person name="Veneault-Fourrey C."/>
            <person name="LaButti K."/>
            <person name="Lindquist E.A."/>
            <person name="Lipzen A."/>
            <person name="Lundell T."/>
            <person name="Morin E."/>
            <person name="Murat C."/>
            <person name="Sun H."/>
            <person name="Tunlid A."/>
            <person name="Henrissat B."/>
            <person name="Grigoriev I.V."/>
            <person name="Hibbett D.S."/>
            <person name="Martin F."/>
            <person name="Nordberg H.P."/>
            <person name="Cantor M.N."/>
            <person name="Hua S.X."/>
        </authorList>
    </citation>
    <scope>NUCLEOTIDE SEQUENCE [LARGE SCALE GENOMIC DNA]</scope>
    <source>
        <strain evidence="2">h7</strain>
    </source>
</reference>
<organism evidence="1 2">
    <name type="scientific">Hebeloma cylindrosporum</name>
    <dbReference type="NCBI Taxonomy" id="76867"/>
    <lineage>
        <taxon>Eukaryota</taxon>
        <taxon>Fungi</taxon>
        <taxon>Dikarya</taxon>
        <taxon>Basidiomycota</taxon>
        <taxon>Agaricomycotina</taxon>
        <taxon>Agaricomycetes</taxon>
        <taxon>Agaricomycetidae</taxon>
        <taxon>Agaricales</taxon>
        <taxon>Agaricineae</taxon>
        <taxon>Hymenogastraceae</taxon>
        <taxon>Hebeloma</taxon>
    </lineage>
</organism>
<protein>
    <submittedName>
        <fullName evidence="1">Uncharacterized protein</fullName>
    </submittedName>
</protein>
<accession>A0A0C2XF23</accession>
<sequence length="53" mass="5987">MMDLGCSSFYFQRVITLHNDTNITSVTAGRFFPWPHVILIGFPSEASLVFHGK</sequence>
<proteinExistence type="predicted"/>